<sequence>MTLPHFTVDRPEHAPLFKGNLSHAGATLYEAIAKGLTGTYETTYLIKRAVLHFAHRVRAQQDHAFHREYLNREFHYQRSEGLPLYSGLECPDLRSNQDIMWVVAFALNISLQVVFESPVHGQAPGTIVGTGPTTGRIVTVAQRAGSGIMRYTYVALLTLDTRANATCCVTPSIGFKLHSLLVSIGRQSQFPSCSKLG</sequence>
<name>A0ABZ0P803_CERBT</name>
<dbReference type="Proteomes" id="UP001302367">
    <property type="component" value="Chromosome 9"/>
</dbReference>
<keyword evidence="2" id="KW-1185">Reference proteome</keyword>
<evidence type="ECO:0000313" key="1">
    <source>
        <dbReference type="EMBL" id="WPB07916.1"/>
    </source>
</evidence>
<reference evidence="1 2" key="1">
    <citation type="submission" date="2023-09" db="EMBL/GenBank/DDBJ databases">
        <title>Complete-Gapless Cercospora beticola genome.</title>
        <authorList>
            <person name="Wyatt N.A."/>
            <person name="Spanner R.E."/>
            <person name="Bolton M.D."/>
        </authorList>
    </citation>
    <scope>NUCLEOTIDE SEQUENCE [LARGE SCALE GENOMIC DNA]</scope>
    <source>
        <strain evidence="1">Cb09-40</strain>
    </source>
</reference>
<organism evidence="1 2">
    <name type="scientific">Cercospora beticola</name>
    <name type="common">Sugarbeet leaf spot fungus</name>
    <dbReference type="NCBI Taxonomy" id="122368"/>
    <lineage>
        <taxon>Eukaryota</taxon>
        <taxon>Fungi</taxon>
        <taxon>Dikarya</taxon>
        <taxon>Ascomycota</taxon>
        <taxon>Pezizomycotina</taxon>
        <taxon>Dothideomycetes</taxon>
        <taxon>Dothideomycetidae</taxon>
        <taxon>Mycosphaerellales</taxon>
        <taxon>Mycosphaerellaceae</taxon>
        <taxon>Cercospora</taxon>
    </lineage>
</organism>
<protein>
    <submittedName>
        <fullName evidence="1">Uncharacterized protein</fullName>
    </submittedName>
</protein>
<dbReference type="GeneID" id="90644867"/>
<evidence type="ECO:0000313" key="2">
    <source>
        <dbReference type="Proteomes" id="UP001302367"/>
    </source>
</evidence>
<proteinExistence type="predicted"/>
<dbReference type="EMBL" id="CP134192">
    <property type="protein sequence ID" value="WPB07916.1"/>
    <property type="molecule type" value="Genomic_DNA"/>
</dbReference>
<accession>A0ABZ0P803</accession>
<dbReference type="RefSeq" id="XP_065459638.1">
    <property type="nucleotide sequence ID" value="XM_065603566.1"/>
</dbReference>
<gene>
    <name evidence="1" type="ORF">RHO25_012580</name>
</gene>